<feature type="region of interest" description="Disordered" evidence="1">
    <location>
        <begin position="36"/>
        <end position="67"/>
    </location>
</feature>
<sequence length="102" mass="11491">ILSKSCETQKYLTSLCHQTVDIVRIDSMRQTLTYSGGGAQDACAPEGCTPRQEARPPLRSPPTRHDRVQILPPVPLSFRSCTITFDIYKLSKQIKSQHYIQS</sequence>
<reference evidence="2" key="1">
    <citation type="submission" date="2015-11" db="EMBL/GenBank/DDBJ databases">
        <title>De novo transcriptome assembly of four potential Pierce s Disease insect vectors from Arizona vineyards.</title>
        <authorList>
            <person name="Tassone E.E."/>
        </authorList>
    </citation>
    <scope>NUCLEOTIDE SEQUENCE</scope>
</reference>
<gene>
    <name evidence="2" type="ORF">g.8684</name>
</gene>
<protein>
    <submittedName>
        <fullName evidence="2">Uncharacterized protein</fullName>
    </submittedName>
</protein>
<proteinExistence type="predicted"/>
<evidence type="ECO:0000313" key="2">
    <source>
        <dbReference type="EMBL" id="JAT35979.1"/>
    </source>
</evidence>
<organism evidence="2">
    <name type="scientific">Graphocephala atropunctata</name>
    <dbReference type="NCBI Taxonomy" id="36148"/>
    <lineage>
        <taxon>Eukaryota</taxon>
        <taxon>Metazoa</taxon>
        <taxon>Ecdysozoa</taxon>
        <taxon>Arthropoda</taxon>
        <taxon>Hexapoda</taxon>
        <taxon>Insecta</taxon>
        <taxon>Pterygota</taxon>
        <taxon>Neoptera</taxon>
        <taxon>Paraneoptera</taxon>
        <taxon>Hemiptera</taxon>
        <taxon>Auchenorrhyncha</taxon>
        <taxon>Membracoidea</taxon>
        <taxon>Cicadellidae</taxon>
        <taxon>Cicadellinae</taxon>
        <taxon>Cicadellini</taxon>
        <taxon>Graphocephala</taxon>
    </lineage>
</organism>
<dbReference type="EMBL" id="GEBQ01003998">
    <property type="protein sequence ID" value="JAT35979.1"/>
    <property type="molecule type" value="Transcribed_RNA"/>
</dbReference>
<name>A0A1B6MJE6_9HEMI</name>
<evidence type="ECO:0000256" key="1">
    <source>
        <dbReference type="SAM" id="MobiDB-lite"/>
    </source>
</evidence>
<dbReference type="AlphaFoldDB" id="A0A1B6MJE6"/>
<accession>A0A1B6MJE6</accession>
<feature type="non-terminal residue" evidence="2">
    <location>
        <position position="1"/>
    </location>
</feature>